<reference evidence="6" key="2">
    <citation type="submission" date="2020-09" db="EMBL/GenBank/DDBJ databases">
        <authorList>
            <person name="Sun Q."/>
            <person name="Zhou Y."/>
        </authorList>
    </citation>
    <scope>NUCLEOTIDE SEQUENCE</scope>
    <source>
        <strain evidence="6">CGMCC 1.15367</strain>
    </source>
</reference>
<evidence type="ECO:0000259" key="5">
    <source>
        <dbReference type="PROSITE" id="PS50887"/>
    </source>
</evidence>
<dbReference type="PROSITE" id="PS50110">
    <property type="entry name" value="RESPONSE_REGULATORY"/>
    <property type="match status" value="2"/>
</dbReference>
<comment type="catalytic activity">
    <reaction evidence="2">
        <text>2 GTP = 3',3'-c-di-GMP + 2 diphosphate</text>
        <dbReference type="Rhea" id="RHEA:24898"/>
        <dbReference type="ChEBI" id="CHEBI:33019"/>
        <dbReference type="ChEBI" id="CHEBI:37565"/>
        <dbReference type="ChEBI" id="CHEBI:58805"/>
        <dbReference type="EC" id="2.7.7.65"/>
    </reaction>
</comment>
<dbReference type="InterPro" id="IPR043128">
    <property type="entry name" value="Rev_trsase/Diguanyl_cyclase"/>
</dbReference>
<dbReference type="InterPro" id="IPR050469">
    <property type="entry name" value="Diguanylate_Cyclase"/>
</dbReference>
<dbReference type="EC" id="2.7.7.65" evidence="1"/>
<dbReference type="SMART" id="SM00448">
    <property type="entry name" value="REC"/>
    <property type="match status" value="2"/>
</dbReference>
<dbReference type="CDD" id="cd01949">
    <property type="entry name" value="GGDEF"/>
    <property type="match status" value="1"/>
</dbReference>
<dbReference type="InterPro" id="IPR001789">
    <property type="entry name" value="Sig_transdc_resp-reg_receiver"/>
</dbReference>
<evidence type="ECO:0000256" key="2">
    <source>
        <dbReference type="ARBA" id="ARBA00034247"/>
    </source>
</evidence>
<evidence type="ECO:0000313" key="6">
    <source>
        <dbReference type="EMBL" id="GGD88263.1"/>
    </source>
</evidence>
<evidence type="ECO:0000313" key="7">
    <source>
        <dbReference type="Proteomes" id="UP000644699"/>
    </source>
</evidence>
<organism evidence="6 7">
    <name type="scientific">Aureimonas endophytica</name>
    <dbReference type="NCBI Taxonomy" id="2027858"/>
    <lineage>
        <taxon>Bacteria</taxon>
        <taxon>Pseudomonadati</taxon>
        <taxon>Pseudomonadota</taxon>
        <taxon>Alphaproteobacteria</taxon>
        <taxon>Hyphomicrobiales</taxon>
        <taxon>Aurantimonadaceae</taxon>
        <taxon>Aureimonas</taxon>
    </lineage>
</organism>
<evidence type="ECO:0000256" key="3">
    <source>
        <dbReference type="PROSITE-ProRule" id="PRU00169"/>
    </source>
</evidence>
<accession>A0A917DZS3</accession>
<dbReference type="EMBL" id="BMIQ01000001">
    <property type="protein sequence ID" value="GGD88263.1"/>
    <property type="molecule type" value="Genomic_DNA"/>
</dbReference>
<dbReference type="Proteomes" id="UP000644699">
    <property type="component" value="Unassembled WGS sequence"/>
</dbReference>
<dbReference type="InterPro" id="IPR000160">
    <property type="entry name" value="GGDEF_dom"/>
</dbReference>
<feature type="domain" description="GGDEF" evidence="5">
    <location>
        <begin position="319"/>
        <end position="452"/>
    </location>
</feature>
<dbReference type="FunFam" id="3.30.70.270:FF:000001">
    <property type="entry name" value="Diguanylate cyclase domain protein"/>
    <property type="match status" value="1"/>
</dbReference>
<evidence type="ECO:0000259" key="4">
    <source>
        <dbReference type="PROSITE" id="PS50110"/>
    </source>
</evidence>
<feature type="modified residue" description="4-aspartylphosphate" evidence="3">
    <location>
        <position position="53"/>
    </location>
</feature>
<dbReference type="InterPro" id="IPR029787">
    <property type="entry name" value="Nucleotide_cyclase"/>
</dbReference>
<name>A0A917DZS3_9HYPH</name>
<dbReference type="GO" id="GO:0000160">
    <property type="term" value="P:phosphorelay signal transduction system"/>
    <property type="evidence" value="ECO:0007669"/>
    <property type="project" value="InterPro"/>
</dbReference>
<feature type="domain" description="Response regulatory" evidence="4">
    <location>
        <begin position="157"/>
        <end position="269"/>
    </location>
</feature>
<dbReference type="SUPFAM" id="SSF55073">
    <property type="entry name" value="Nucleotide cyclase"/>
    <property type="match status" value="1"/>
</dbReference>
<dbReference type="PANTHER" id="PTHR45138">
    <property type="entry name" value="REGULATORY COMPONENTS OF SENSORY TRANSDUCTION SYSTEM"/>
    <property type="match status" value="1"/>
</dbReference>
<dbReference type="GO" id="GO:0043709">
    <property type="term" value="P:cell adhesion involved in single-species biofilm formation"/>
    <property type="evidence" value="ECO:0007669"/>
    <property type="project" value="TreeGrafter"/>
</dbReference>
<sequence>MPGRILVVDDVEINRKLLEARLHAEYFEVQTAKGGVEALAACEAGGVDLVLLDVMMPEMDGYEVCRRLKASPQTRHIPIILVTALDLPSDKVKGLEAGADDFLTKPVRDLQLFSRVKSLLRLKFLTDELRIRADTTAALLGGDDFLGQIGQGGLKGNVLVVDETHEGAARTARLLATEHRCRTVAGAPSAEETGDVDLVVIALASGLHDPLRLCSQLRANEATRQIPILMIGDIADEQAIAKALELGANDYLMRPLDRNELSARVRTQIKRRRFDEGLRRSLRTTIELATSDALTGLQNRRFLDAHLPSVIERARSESRPTALLIADIDHFKRINDTYGHDAGDEVLKEFARRLRAGLRASDLACRLGGEEFVIVMPDTAAEAAAPIAERLRQTICERPFDLGKESLAVTVSIGLAVLEGMGDDAASLLKRADLSLYAAKRGGRNRVVSLAA</sequence>
<dbReference type="GO" id="GO:0052621">
    <property type="term" value="F:diguanylate cyclase activity"/>
    <property type="evidence" value="ECO:0007669"/>
    <property type="project" value="UniProtKB-EC"/>
</dbReference>
<dbReference type="PANTHER" id="PTHR45138:SF9">
    <property type="entry name" value="DIGUANYLATE CYCLASE DGCM-RELATED"/>
    <property type="match status" value="1"/>
</dbReference>
<dbReference type="GO" id="GO:0005886">
    <property type="term" value="C:plasma membrane"/>
    <property type="evidence" value="ECO:0007669"/>
    <property type="project" value="TreeGrafter"/>
</dbReference>
<dbReference type="FunFam" id="3.40.50.2300:FF:000574">
    <property type="entry name" value="Response regulator PleD"/>
    <property type="match status" value="1"/>
</dbReference>
<dbReference type="PROSITE" id="PS50887">
    <property type="entry name" value="GGDEF"/>
    <property type="match status" value="1"/>
</dbReference>
<dbReference type="RefSeq" id="WP_188906525.1">
    <property type="nucleotide sequence ID" value="NZ_BMIQ01000001.1"/>
</dbReference>
<comment type="caution">
    <text evidence="6">The sequence shown here is derived from an EMBL/GenBank/DDBJ whole genome shotgun (WGS) entry which is preliminary data.</text>
</comment>
<dbReference type="Pfam" id="PF00072">
    <property type="entry name" value="Response_reg"/>
    <property type="match status" value="2"/>
</dbReference>
<gene>
    <name evidence="6" type="primary">pleD</name>
    <name evidence="6" type="ORF">GCM10011390_03790</name>
</gene>
<keyword evidence="7" id="KW-1185">Reference proteome</keyword>
<dbReference type="Pfam" id="PF00990">
    <property type="entry name" value="GGDEF"/>
    <property type="match status" value="1"/>
</dbReference>
<dbReference type="Gene3D" id="3.30.70.270">
    <property type="match status" value="1"/>
</dbReference>
<reference evidence="6" key="1">
    <citation type="journal article" date="2014" name="Int. J. Syst. Evol. Microbiol.">
        <title>Complete genome sequence of Corynebacterium casei LMG S-19264T (=DSM 44701T), isolated from a smear-ripened cheese.</title>
        <authorList>
            <consortium name="US DOE Joint Genome Institute (JGI-PGF)"/>
            <person name="Walter F."/>
            <person name="Albersmeier A."/>
            <person name="Kalinowski J."/>
            <person name="Ruckert C."/>
        </authorList>
    </citation>
    <scope>NUCLEOTIDE SEQUENCE</scope>
    <source>
        <strain evidence="6">CGMCC 1.15367</strain>
    </source>
</reference>
<dbReference type="InterPro" id="IPR011006">
    <property type="entry name" value="CheY-like_superfamily"/>
</dbReference>
<dbReference type="SMART" id="SM00267">
    <property type="entry name" value="GGDEF"/>
    <property type="match status" value="1"/>
</dbReference>
<protein>
    <recommendedName>
        <fullName evidence="1">diguanylate cyclase</fullName>
        <ecNumber evidence="1">2.7.7.65</ecNumber>
    </recommendedName>
</protein>
<dbReference type="SUPFAM" id="SSF52172">
    <property type="entry name" value="CheY-like"/>
    <property type="match status" value="2"/>
</dbReference>
<proteinExistence type="predicted"/>
<dbReference type="AlphaFoldDB" id="A0A917DZS3"/>
<comment type="caution">
    <text evidence="3">Lacks conserved residue(s) required for the propagation of feature annotation.</text>
</comment>
<keyword evidence="3" id="KW-0597">Phosphoprotein</keyword>
<dbReference type="NCBIfam" id="TIGR00254">
    <property type="entry name" value="GGDEF"/>
    <property type="match status" value="1"/>
</dbReference>
<dbReference type="NCBIfam" id="NF007135">
    <property type="entry name" value="PRK09581.1"/>
    <property type="match status" value="1"/>
</dbReference>
<dbReference type="Gene3D" id="3.40.50.2300">
    <property type="match status" value="1"/>
</dbReference>
<feature type="domain" description="Response regulatory" evidence="4">
    <location>
        <begin position="4"/>
        <end position="120"/>
    </location>
</feature>
<dbReference type="CDD" id="cd17538">
    <property type="entry name" value="REC_D1_PleD-like"/>
    <property type="match status" value="1"/>
</dbReference>
<evidence type="ECO:0000256" key="1">
    <source>
        <dbReference type="ARBA" id="ARBA00012528"/>
    </source>
</evidence>
<dbReference type="GO" id="GO:1902201">
    <property type="term" value="P:negative regulation of bacterial-type flagellum-dependent cell motility"/>
    <property type="evidence" value="ECO:0007669"/>
    <property type="project" value="TreeGrafter"/>
</dbReference>